<evidence type="ECO:0000256" key="7">
    <source>
        <dbReference type="ARBA" id="ARBA00023136"/>
    </source>
</evidence>
<dbReference type="GO" id="GO:0000139">
    <property type="term" value="C:Golgi membrane"/>
    <property type="evidence" value="ECO:0007669"/>
    <property type="project" value="UniProtKB-SubCell"/>
</dbReference>
<name>A0AAD3D7E2_9STRA</name>
<dbReference type="InterPro" id="IPR018011">
    <property type="entry name" value="Carb_sulfotrans_8-10"/>
</dbReference>
<dbReference type="InterPro" id="IPR005331">
    <property type="entry name" value="Sulfotransferase"/>
</dbReference>
<comment type="caution">
    <text evidence="10">The sequence shown here is derived from an EMBL/GenBank/DDBJ whole genome shotgun (WGS) entry which is preliminary data.</text>
</comment>
<reference evidence="10 11" key="1">
    <citation type="journal article" date="2021" name="Sci. Rep.">
        <title>The genome of the diatom Chaetoceros tenuissimus carries an ancient integrated fragment of an extant virus.</title>
        <authorList>
            <person name="Hongo Y."/>
            <person name="Kimura K."/>
            <person name="Takaki Y."/>
            <person name="Yoshida Y."/>
            <person name="Baba S."/>
            <person name="Kobayashi G."/>
            <person name="Nagasaki K."/>
            <person name="Hano T."/>
            <person name="Tomaru Y."/>
        </authorList>
    </citation>
    <scope>NUCLEOTIDE SEQUENCE [LARGE SCALE GENOMIC DNA]</scope>
    <source>
        <strain evidence="10 11">NIES-3715</strain>
    </source>
</reference>
<accession>A0AAD3D7E2</accession>
<evidence type="ECO:0000256" key="9">
    <source>
        <dbReference type="SAM" id="Phobius"/>
    </source>
</evidence>
<evidence type="ECO:0000256" key="1">
    <source>
        <dbReference type="ARBA" id="ARBA00004323"/>
    </source>
</evidence>
<dbReference type="EMBL" id="BLLK01000062">
    <property type="protein sequence ID" value="GFH59213.1"/>
    <property type="molecule type" value="Genomic_DNA"/>
</dbReference>
<evidence type="ECO:0000313" key="10">
    <source>
        <dbReference type="EMBL" id="GFH59213.1"/>
    </source>
</evidence>
<evidence type="ECO:0008006" key="12">
    <source>
        <dbReference type="Google" id="ProtNLM"/>
    </source>
</evidence>
<evidence type="ECO:0000256" key="6">
    <source>
        <dbReference type="ARBA" id="ARBA00023034"/>
    </source>
</evidence>
<evidence type="ECO:0000256" key="2">
    <source>
        <dbReference type="ARBA" id="ARBA00006339"/>
    </source>
</evidence>
<dbReference type="AlphaFoldDB" id="A0AAD3D7E2"/>
<evidence type="ECO:0000313" key="11">
    <source>
        <dbReference type="Proteomes" id="UP001054902"/>
    </source>
</evidence>
<dbReference type="PANTHER" id="PTHR12137">
    <property type="entry name" value="CARBOHYDRATE SULFOTRANSFERASE"/>
    <property type="match status" value="1"/>
</dbReference>
<keyword evidence="6" id="KW-0333">Golgi apparatus</keyword>
<keyword evidence="11" id="KW-1185">Reference proteome</keyword>
<evidence type="ECO:0000256" key="8">
    <source>
        <dbReference type="ARBA" id="ARBA00023180"/>
    </source>
</evidence>
<keyword evidence="4 9" id="KW-0812">Transmembrane</keyword>
<keyword evidence="5 9" id="KW-1133">Transmembrane helix</keyword>
<evidence type="ECO:0000256" key="5">
    <source>
        <dbReference type="ARBA" id="ARBA00022989"/>
    </source>
</evidence>
<evidence type="ECO:0000256" key="4">
    <source>
        <dbReference type="ARBA" id="ARBA00022692"/>
    </source>
</evidence>
<feature type="transmembrane region" description="Helical" evidence="9">
    <location>
        <begin position="24"/>
        <end position="41"/>
    </location>
</feature>
<gene>
    <name evidence="10" type="ORF">CTEN210_15689</name>
</gene>
<keyword evidence="8" id="KW-0325">Glycoprotein</keyword>
<sequence>MGNKIYTPVGNHSSSRSMGLQKKVIGLFAIFATVVFVTHLSKNGNEIPANDGGIEGDTDVMPGRGSGSHDNFHIMPDYENAPTIEMTDIIYKSGRHTIPIVNTEYKTVFFLVAKAASSEWLRFFYRLNNSPIWCESHTHDRMHEGLDMLSDFSIEEATEMMTSPEWTRAIFVRNPKPRILSAFLDKAVQHDKSFVRDKCPNYERLGGDMQECIDRHTDFSFFLQNIVPTMHDNVHWRSIYSRVDEKWWPWINYVANMEHLDQDAEHFLKSIKSSVDGVTAWDRIGKTGWGENERDCDHLGGSAFLQKKDERHHTDARTKLRNYYTPELEKSVEVHFADDYNNPYFQFSDLKLFEVEDENGDAEDE</sequence>
<dbReference type="Pfam" id="PF03567">
    <property type="entry name" value="Sulfotransfer_2"/>
    <property type="match status" value="1"/>
</dbReference>
<comment type="similarity">
    <text evidence="2">Belongs to the sulfotransferase 2 family.</text>
</comment>
<keyword evidence="3" id="KW-0808">Transferase</keyword>
<dbReference type="PANTHER" id="PTHR12137:SF54">
    <property type="entry name" value="CARBOHYDRATE SULFOTRANSFERASE"/>
    <property type="match status" value="1"/>
</dbReference>
<proteinExistence type="inferred from homology"/>
<dbReference type="GO" id="GO:0008146">
    <property type="term" value="F:sulfotransferase activity"/>
    <property type="evidence" value="ECO:0007669"/>
    <property type="project" value="InterPro"/>
</dbReference>
<protein>
    <recommendedName>
        <fullName evidence="12">Carbohydrate sulfotransferase</fullName>
    </recommendedName>
</protein>
<evidence type="ECO:0000256" key="3">
    <source>
        <dbReference type="ARBA" id="ARBA00022679"/>
    </source>
</evidence>
<comment type="subcellular location">
    <subcellularLocation>
        <location evidence="1">Golgi apparatus membrane</location>
        <topology evidence="1">Single-pass type II membrane protein</topology>
    </subcellularLocation>
</comment>
<organism evidence="10 11">
    <name type="scientific">Chaetoceros tenuissimus</name>
    <dbReference type="NCBI Taxonomy" id="426638"/>
    <lineage>
        <taxon>Eukaryota</taxon>
        <taxon>Sar</taxon>
        <taxon>Stramenopiles</taxon>
        <taxon>Ochrophyta</taxon>
        <taxon>Bacillariophyta</taxon>
        <taxon>Coscinodiscophyceae</taxon>
        <taxon>Chaetocerotophycidae</taxon>
        <taxon>Chaetocerotales</taxon>
        <taxon>Chaetocerotaceae</taxon>
        <taxon>Chaetoceros</taxon>
    </lineage>
</organism>
<dbReference type="GO" id="GO:0016051">
    <property type="term" value="P:carbohydrate biosynthetic process"/>
    <property type="evidence" value="ECO:0007669"/>
    <property type="project" value="InterPro"/>
</dbReference>
<keyword evidence="7 9" id="KW-0472">Membrane</keyword>
<dbReference type="Proteomes" id="UP001054902">
    <property type="component" value="Unassembled WGS sequence"/>
</dbReference>